<evidence type="ECO:0000259" key="12">
    <source>
        <dbReference type="Pfam" id="PF02355"/>
    </source>
</evidence>
<evidence type="ECO:0000256" key="5">
    <source>
        <dbReference type="ARBA" id="ARBA00022692"/>
    </source>
</evidence>
<dbReference type="EMBL" id="CP159837">
    <property type="protein sequence ID" value="XCM37675.1"/>
    <property type="molecule type" value="Genomic_DNA"/>
</dbReference>
<dbReference type="FunFam" id="1.20.1640.10:FF:000055">
    <property type="entry name" value="Protein-export membrane protein SecF"/>
    <property type="match status" value="1"/>
</dbReference>
<feature type="region of interest" description="Disordered" evidence="11">
    <location>
        <begin position="308"/>
        <end position="346"/>
    </location>
</feature>
<dbReference type="GO" id="GO:0015450">
    <property type="term" value="F:protein-transporting ATPase activity"/>
    <property type="evidence" value="ECO:0007669"/>
    <property type="project" value="InterPro"/>
</dbReference>
<dbReference type="GO" id="GO:0065002">
    <property type="term" value="P:intracellular protein transmembrane transport"/>
    <property type="evidence" value="ECO:0007669"/>
    <property type="project" value="UniProtKB-UniRule"/>
</dbReference>
<accession>A0AAU8JEQ7</accession>
<feature type="transmembrane region" description="Helical" evidence="10">
    <location>
        <begin position="139"/>
        <end position="160"/>
    </location>
</feature>
<evidence type="ECO:0000256" key="8">
    <source>
        <dbReference type="ARBA" id="ARBA00023010"/>
    </source>
</evidence>
<comment type="subunit">
    <text evidence="10">Forms a complex with SecD. Part of the essential Sec protein translocation apparatus which comprises SecA, SecYEG and auxiliary proteins SecDF. Other proteins may also be involved.</text>
</comment>
<keyword evidence="6 10" id="KW-0653">Protein transport</keyword>
<dbReference type="InterPro" id="IPR022646">
    <property type="entry name" value="SecD/SecF_CS"/>
</dbReference>
<evidence type="ECO:0000256" key="1">
    <source>
        <dbReference type="ARBA" id="ARBA00004651"/>
    </source>
</evidence>
<comment type="subcellular location">
    <subcellularLocation>
        <location evidence="1 10">Cell membrane</location>
        <topology evidence="1 10">Multi-pass membrane protein</topology>
    </subcellularLocation>
</comment>
<proteinExistence type="inferred from homology"/>
<evidence type="ECO:0000313" key="13">
    <source>
        <dbReference type="EMBL" id="XCM37675.1"/>
    </source>
</evidence>
<keyword evidence="8 10" id="KW-0811">Translocation</keyword>
<feature type="transmembrane region" description="Helical" evidence="10">
    <location>
        <begin position="198"/>
        <end position="219"/>
    </location>
</feature>
<feature type="transmembrane region" description="Helical" evidence="10">
    <location>
        <begin position="167"/>
        <end position="192"/>
    </location>
</feature>
<feature type="domain" description="Protein export membrane protein SecD/SecF C-terminal" evidence="12">
    <location>
        <begin position="116"/>
        <end position="302"/>
    </location>
</feature>
<dbReference type="InterPro" id="IPR048634">
    <property type="entry name" value="SecD_SecF_C"/>
</dbReference>
<feature type="transmembrane region" description="Helical" evidence="10">
    <location>
        <begin position="12"/>
        <end position="34"/>
    </location>
</feature>
<name>A0AAU8JEQ7_9CYAN</name>
<dbReference type="GO" id="GO:0043952">
    <property type="term" value="P:protein transport by the Sec complex"/>
    <property type="evidence" value="ECO:0007669"/>
    <property type="project" value="UniProtKB-UniRule"/>
</dbReference>
<dbReference type="InterPro" id="IPR005665">
    <property type="entry name" value="SecF_bac"/>
</dbReference>
<reference evidence="13" key="1">
    <citation type="submission" date="2024-07" db="EMBL/GenBank/DDBJ databases">
        <authorList>
            <person name="Kim Y.J."/>
            <person name="Jeong J.Y."/>
        </authorList>
    </citation>
    <scope>NUCLEOTIDE SEQUENCE</scope>
    <source>
        <strain evidence="13">GIHE-MW2</strain>
    </source>
</reference>
<keyword evidence="7 10" id="KW-1133">Transmembrane helix</keyword>
<evidence type="ECO:0000256" key="6">
    <source>
        <dbReference type="ARBA" id="ARBA00022927"/>
    </source>
</evidence>
<comment type="function">
    <text evidence="10">Part of the Sec protein translocase complex. Interacts with the SecYEG preprotein conducting channel. SecDF uses the proton motive force (PMF) to complete protein translocation after the ATP-dependent function of SecA.</text>
</comment>
<evidence type="ECO:0000256" key="2">
    <source>
        <dbReference type="ARBA" id="ARBA00022448"/>
    </source>
</evidence>
<comment type="similarity">
    <text evidence="10">Belongs to the SecD/SecF family. SecF subfamily.</text>
</comment>
<evidence type="ECO:0000256" key="11">
    <source>
        <dbReference type="SAM" id="MobiDB-lite"/>
    </source>
</evidence>
<dbReference type="InterPro" id="IPR055344">
    <property type="entry name" value="SecD_SecF_C_bact"/>
</dbReference>
<keyword evidence="2 10" id="KW-0813">Transport</keyword>
<dbReference type="InterPro" id="IPR022645">
    <property type="entry name" value="SecD/SecF_bac"/>
</dbReference>
<gene>
    <name evidence="10 13" type="primary">secF</name>
    <name evidence="13" type="ORF">ABWT76_000458</name>
</gene>
<feature type="compositionally biased region" description="Low complexity" evidence="11">
    <location>
        <begin position="333"/>
        <end position="346"/>
    </location>
</feature>
<keyword evidence="3 10" id="KW-1003">Cell membrane</keyword>
<keyword evidence="4" id="KW-0997">Cell inner membrane</keyword>
<feature type="transmembrane region" description="Helical" evidence="10">
    <location>
        <begin position="250"/>
        <end position="267"/>
    </location>
</feature>
<dbReference type="GO" id="GO:0006605">
    <property type="term" value="P:protein targeting"/>
    <property type="evidence" value="ECO:0007669"/>
    <property type="project" value="UniProtKB-UniRule"/>
</dbReference>
<dbReference type="PRINTS" id="PR01755">
    <property type="entry name" value="SECFTRNLCASE"/>
</dbReference>
<dbReference type="PANTHER" id="PTHR30081:SF8">
    <property type="entry name" value="PROTEIN TRANSLOCASE SUBUNIT SECF"/>
    <property type="match status" value="1"/>
</dbReference>
<evidence type="ECO:0000256" key="4">
    <source>
        <dbReference type="ARBA" id="ARBA00022519"/>
    </source>
</evidence>
<keyword evidence="5 10" id="KW-0812">Transmembrane</keyword>
<dbReference type="RefSeq" id="WP_072160870.1">
    <property type="nucleotide sequence ID" value="NZ_CP159837.1"/>
</dbReference>
<dbReference type="PANTHER" id="PTHR30081">
    <property type="entry name" value="PROTEIN-EXPORT MEMBRANE PROTEIN SEC"/>
    <property type="match status" value="1"/>
</dbReference>
<dbReference type="SUPFAM" id="SSF82866">
    <property type="entry name" value="Multidrug efflux transporter AcrB transmembrane domain"/>
    <property type="match status" value="1"/>
</dbReference>
<dbReference type="Pfam" id="PF07549">
    <property type="entry name" value="Sec_GG"/>
    <property type="match status" value="1"/>
</dbReference>
<dbReference type="InterPro" id="IPR022813">
    <property type="entry name" value="SecD/SecF_arch_bac"/>
</dbReference>
<protein>
    <recommendedName>
        <fullName evidence="10">Protein-export membrane protein SecF</fullName>
    </recommendedName>
</protein>
<evidence type="ECO:0000256" key="7">
    <source>
        <dbReference type="ARBA" id="ARBA00022989"/>
    </source>
</evidence>
<feature type="compositionally biased region" description="Basic and acidic residues" evidence="11">
    <location>
        <begin position="308"/>
        <end position="321"/>
    </location>
</feature>
<keyword evidence="9 10" id="KW-0472">Membrane</keyword>
<comment type="function">
    <text evidence="10">Probably participates in protein translocation into and across both the cytoplasmic and thylakoid membranes in cyanobacterial cells.</text>
</comment>
<dbReference type="AlphaFoldDB" id="A0AAU8JEQ7"/>
<feature type="transmembrane region" description="Helical" evidence="10">
    <location>
        <begin position="273"/>
        <end position="300"/>
    </location>
</feature>
<dbReference type="NCBIfam" id="TIGR00916">
    <property type="entry name" value="2A0604s01"/>
    <property type="match status" value="1"/>
</dbReference>
<dbReference type="HAMAP" id="MF_01464_B">
    <property type="entry name" value="SecF_B"/>
    <property type="match status" value="1"/>
</dbReference>
<dbReference type="NCBIfam" id="TIGR00966">
    <property type="entry name" value="transloc_SecF"/>
    <property type="match status" value="1"/>
</dbReference>
<dbReference type="Gene3D" id="1.20.1640.10">
    <property type="entry name" value="Multidrug efflux transporter AcrB transmembrane domain"/>
    <property type="match status" value="1"/>
</dbReference>
<evidence type="ECO:0000256" key="3">
    <source>
        <dbReference type="ARBA" id="ARBA00022475"/>
    </source>
</evidence>
<dbReference type="GO" id="GO:0005886">
    <property type="term" value="C:plasma membrane"/>
    <property type="evidence" value="ECO:0007669"/>
    <property type="project" value="UniProtKB-SubCell"/>
</dbReference>
<organism evidence="13">
    <name type="scientific">Planktothricoides raciborskii GIHE-MW2</name>
    <dbReference type="NCBI Taxonomy" id="2792601"/>
    <lineage>
        <taxon>Bacteria</taxon>
        <taxon>Bacillati</taxon>
        <taxon>Cyanobacteriota</taxon>
        <taxon>Cyanophyceae</taxon>
        <taxon>Oscillatoriophycideae</taxon>
        <taxon>Oscillatoriales</taxon>
        <taxon>Oscillatoriaceae</taxon>
        <taxon>Planktothricoides</taxon>
    </lineage>
</organism>
<evidence type="ECO:0000256" key="9">
    <source>
        <dbReference type="ARBA" id="ARBA00023136"/>
    </source>
</evidence>
<dbReference type="Pfam" id="PF02355">
    <property type="entry name" value="SecD_SecF_C"/>
    <property type="match status" value="1"/>
</dbReference>
<sequence>MKLNVIKRRTLWWFISGTAIIIGLLSMLISWQQIGAPLRPSLDFVGGTRLQLELDCRQPGSCDRPIELGTVRQVMDAQGLANSSIQILGEQKRAISIRTSDLNVDQRTELEAALSQALGKFDPQKTQIDTVGPTIGKQLFASGILALLLSLFGIIVYLSIRFQFDYAFFAIVALIHDVLVTVGGFSLLGLVAGVEVDSLFIVALLTIIGFSVNDTVVIYDRIREILKEKPQQDINKSVNDAVNQTLTRSINTSLTTTLPLLAIFWFGGETLKYFALALIIGFIAGAYSSIFVASTMLAWWRETRSRSGADARSRSGADARSHQPMTASAEGLSTSDSSLDSNESDF</sequence>
<evidence type="ECO:0000256" key="10">
    <source>
        <dbReference type="HAMAP-Rule" id="MF_01464"/>
    </source>
</evidence>